<sequence>MRYRTIHTLVCFLLLMAANIQADNLTQPVPLVPCPVSIVPGTGNFHFSEKTTFAVENEEQAVEVRRFTALLTRAAGFTPRIKVGNKKGDVCLTTDAGLKKEAYKLEITAKRINIHAADVQGFFYALQSIRQLLPAAIEGGQVVTGIDWTVPAVTITDQPRFGYRGLLVDVARFFSPKENLLRIIDCMAMLKLNTLHFHLTDDNGWRIEIKKYPLLTEIGSRRVDRPGKNFSERRNPRQGEPTVEKGYYTQDDIREIVAYAGERHIEVIPEIEMPAHSNAALAAYPLLACPVVNKYIGVLPGLGGENADVIYCAGNDSVFTFLQDVLDEVLGLFPSKYIHLGGDEARKTHWEACPLCRARMKQEKLENEEELQGYFMGRMARYVQSKGREVIGWDELTNATIPEGFIIQGWQGYGQAAMKAAELGHRFIMTPARIMYLIRYQGPQWFEPVTYFGNNTLKDVYDYEPIQKDWTKQTASLLMGVQACMWTEFCNTPADVDYLLFPRLSALAEVAWTRPERKNWKSYLKALDHFNEHLTAKGIVYARSMYNIQHTVTPKDDCLQVQLDCIRPDVEVRYTTDGTMPTVQSALYTRPLMLTSTKTIKAATFASGKQMGQTLELPVVWNPTTAKAIKSIGADNIGLLVNGVRGSLKYTDSEWCSWMKNDTVSFTLDLKKPETVNRLTLGSITNYGMAVHKPARIETLISTDGADFRKVSERTYTKDDIFREGIFREDISFEVGEKTRYVRVVAYGAGDCPFTHVRPGQEARIYFDEIIVE</sequence>
<feature type="active site" description="Proton donor" evidence="6">
    <location>
        <position position="344"/>
    </location>
</feature>
<evidence type="ECO:0000256" key="5">
    <source>
        <dbReference type="ARBA" id="ARBA00023295"/>
    </source>
</evidence>
<name>A0A3E4IQ61_9BACE</name>
<dbReference type="PANTHER" id="PTHR22600">
    <property type="entry name" value="BETA-HEXOSAMINIDASE"/>
    <property type="match status" value="1"/>
</dbReference>
<dbReference type="GO" id="GO:0004563">
    <property type="term" value="F:beta-N-acetylhexosaminidase activity"/>
    <property type="evidence" value="ECO:0007669"/>
    <property type="project" value="UniProtKB-EC"/>
</dbReference>
<dbReference type="AlphaFoldDB" id="A0A3E4IQ61"/>
<evidence type="ECO:0000256" key="4">
    <source>
        <dbReference type="ARBA" id="ARBA00022801"/>
    </source>
</evidence>
<dbReference type="PANTHER" id="PTHR22600:SF57">
    <property type="entry name" value="BETA-N-ACETYLHEXOSAMINIDASE"/>
    <property type="match status" value="1"/>
</dbReference>
<evidence type="ECO:0000256" key="3">
    <source>
        <dbReference type="ARBA" id="ARBA00012663"/>
    </source>
</evidence>
<dbReference type="Pfam" id="PF02838">
    <property type="entry name" value="Glyco_hydro_20b"/>
    <property type="match status" value="1"/>
</dbReference>
<dbReference type="Gene3D" id="3.30.379.10">
    <property type="entry name" value="Chitobiase/beta-hexosaminidase domain 2-like"/>
    <property type="match status" value="1"/>
</dbReference>
<dbReference type="InterPro" id="IPR029018">
    <property type="entry name" value="Hex-like_dom2"/>
</dbReference>
<dbReference type="EMBL" id="QRQM01000017">
    <property type="protein sequence ID" value="RHN05294.1"/>
    <property type="molecule type" value="Genomic_DNA"/>
</dbReference>
<evidence type="ECO:0000256" key="2">
    <source>
        <dbReference type="ARBA" id="ARBA00006285"/>
    </source>
</evidence>
<dbReference type="Gene3D" id="2.60.120.260">
    <property type="entry name" value="Galactose-binding domain-like"/>
    <property type="match status" value="1"/>
</dbReference>
<dbReference type="Pfam" id="PF00728">
    <property type="entry name" value="Glyco_hydro_20"/>
    <property type="match status" value="1"/>
</dbReference>
<comment type="catalytic activity">
    <reaction evidence="1">
        <text>Hydrolysis of terminal non-reducing N-acetyl-D-hexosamine residues in N-acetyl-beta-D-hexosaminides.</text>
        <dbReference type="EC" id="3.2.1.52"/>
    </reaction>
</comment>
<keyword evidence="4" id="KW-0378">Hydrolase</keyword>
<comment type="caution">
    <text evidence="11">The sequence shown here is derived from an EMBL/GenBank/DDBJ whole genome shotgun (WGS) entry which is preliminary data.</text>
</comment>
<accession>A0A3E4IQ61</accession>
<dbReference type="Pfam" id="PF13290">
    <property type="entry name" value="CHB_HEX_C_1"/>
    <property type="match status" value="1"/>
</dbReference>
<dbReference type="InterPro" id="IPR008979">
    <property type="entry name" value="Galactose-bd-like_sf"/>
</dbReference>
<dbReference type="GO" id="GO:0016020">
    <property type="term" value="C:membrane"/>
    <property type="evidence" value="ECO:0007669"/>
    <property type="project" value="TreeGrafter"/>
</dbReference>
<evidence type="ECO:0000259" key="9">
    <source>
        <dbReference type="Pfam" id="PF02838"/>
    </source>
</evidence>
<dbReference type="InterPro" id="IPR015882">
    <property type="entry name" value="HEX_bac_N"/>
</dbReference>
<keyword evidence="7" id="KW-0732">Signal</keyword>
<proteinExistence type="inferred from homology"/>
<dbReference type="Gene3D" id="3.20.20.80">
    <property type="entry name" value="Glycosidases"/>
    <property type="match status" value="1"/>
</dbReference>
<evidence type="ECO:0000313" key="12">
    <source>
        <dbReference type="Proteomes" id="UP000286003"/>
    </source>
</evidence>
<dbReference type="InterPro" id="IPR015883">
    <property type="entry name" value="Glyco_hydro_20_cat"/>
</dbReference>
<feature type="domain" description="GH29D-like beta-sandwich" evidence="10">
    <location>
        <begin position="560"/>
        <end position="614"/>
    </location>
</feature>
<dbReference type="SUPFAM" id="SSF51445">
    <property type="entry name" value="(Trans)glycosidases"/>
    <property type="match status" value="1"/>
</dbReference>
<feature type="domain" description="Beta-hexosaminidase bacterial type N-terminal" evidence="9">
    <location>
        <begin position="30"/>
        <end position="158"/>
    </location>
</feature>
<evidence type="ECO:0000256" key="1">
    <source>
        <dbReference type="ARBA" id="ARBA00001231"/>
    </source>
</evidence>
<dbReference type="Proteomes" id="UP000286003">
    <property type="component" value="Unassembled WGS sequence"/>
</dbReference>
<dbReference type="SUPFAM" id="SSF49785">
    <property type="entry name" value="Galactose-binding domain-like"/>
    <property type="match status" value="1"/>
</dbReference>
<dbReference type="InterPro" id="IPR017853">
    <property type="entry name" value="GH"/>
</dbReference>
<evidence type="ECO:0000256" key="6">
    <source>
        <dbReference type="PIRSR" id="PIRSR625705-1"/>
    </source>
</evidence>
<protein>
    <recommendedName>
        <fullName evidence="3">beta-N-acetylhexosaminidase</fullName>
        <ecNumber evidence="3">3.2.1.52</ecNumber>
    </recommendedName>
</protein>
<feature type="signal peptide" evidence="7">
    <location>
        <begin position="1"/>
        <end position="22"/>
    </location>
</feature>
<dbReference type="GO" id="GO:0005975">
    <property type="term" value="P:carbohydrate metabolic process"/>
    <property type="evidence" value="ECO:0007669"/>
    <property type="project" value="InterPro"/>
</dbReference>
<dbReference type="RefSeq" id="WP_117691282.1">
    <property type="nucleotide sequence ID" value="NZ_JAQCXL010000019.1"/>
</dbReference>
<dbReference type="SUPFAM" id="SSF55545">
    <property type="entry name" value="beta-N-acetylhexosaminidase-like domain"/>
    <property type="match status" value="1"/>
</dbReference>
<evidence type="ECO:0000259" key="8">
    <source>
        <dbReference type="Pfam" id="PF00728"/>
    </source>
</evidence>
<evidence type="ECO:0000259" key="10">
    <source>
        <dbReference type="Pfam" id="PF13290"/>
    </source>
</evidence>
<dbReference type="CDD" id="cd06563">
    <property type="entry name" value="GH20_chitobiase-like"/>
    <property type="match status" value="1"/>
</dbReference>
<gene>
    <name evidence="11" type="ORF">DWZ32_15235</name>
</gene>
<dbReference type="InterPro" id="IPR059177">
    <property type="entry name" value="GH29D-like_dom"/>
</dbReference>
<feature type="domain" description="Glycoside hydrolase family 20 catalytic" evidence="8">
    <location>
        <begin position="161"/>
        <end position="514"/>
    </location>
</feature>
<keyword evidence="5" id="KW-0326">Glycosidase</keyword>
<evidence type="ECO:0000256" key="7">
    <source>
        <dbReference type="SAM" id="SignalP"/>
    </source>
</evidence>
<dbReference type="GO" id="GO:0030203">
    <property type="term" value="P:glycosaminoglycan metabolic process"/>
    <property type="evidence" value="ECO:0007669"/>
    <property type="project" value="TreeGrafter"/>
</dbReference>
<organism evidence="11 12">
    <name type="scientific">Bacteroides intestinalis</name>
    <dbReference type="NCBI Taxonomy" id="329854"/>
    <lineage>
        <taxon>Bacteria</taxon>
        <taxon>Pseudomonadati</taxon>
        <taxon>Bacteroidota</taxon>
        <taxon>Bacteroidia</taxon>
        <taxon>Bacteroidales</taxon>
        <taxon>Bacteroidaceae</taxon>
        <taxon>Bacteroides</taxon>
    </lineage>
</organism>
<feature type="chain" id="PRO_5043182084" description="beta-N-acetylhexosaminidase" evidence="7">
    <location>
        <begin position="23"/>
        <end position="773"/>
    </location>
</feature>
<evidence type="ECO:0000313" key="11">
    <source>
        <dbReference type="EMBL" id="RHN05294.1"/>
    </source>
</evidence>
<dbReference type="PRINTS" id="PR00738">
    <property type="entry name" value="GLHYDRLASE20"/>
</dbReference>
<reference evidence="11 12" key="1">
    <citation type="submission" date="2018-08" db="EMBL/GenBank/DDBJ databases">
        <title>A genome reference for cultivated species of the human gut microbiota.</title>
        <authorList>
            <person name="Zou Y."/>
            <person name="Xue W."/>
            <person name="Luo G."/>
        </authorList>
    </citation>
    <scope>NUCLEOTIDE SEQUENCE [LARGE SCALE GENOMIC DNA]</scope>
    <source>
        <strain evidence="11 12">AF31-23</strain>
    </source>
</reference>
<dbReference type="EC" id="3.2.1.52" evidence="3"/>
<comment type="similarity">
    <text evidence="2">Belongs to the glycosyl hydrolase 20 family.</text>
</comment>
<dbReference type="InterPro" id="IPR025705">
    <property type="entry name" value="Beta_hexosaminidase_sua/sub"/>
</dbReference>